<proteinExistence type="predicted"/>
<dbReference type="AlphaFoldDB" id="A0A150Q9I6"/>
<organism evidence="2 3">
    <name type="scientific">Sorangium cellulosum</name>
    <name type="common">Polyangium cellulosum</name>
    <dbReference type="NCBI Taxonomy" id="56"/>
    <lineage>
        <taxon>Bacteria</taxon>
        <taxon>Pseudomonadati</taxon>
        <taxon>Myxococcota</taxon>
        <taxon>Polyangia</taxon>
        <taxon>Polyangiales</taxon>
        <taxon>Polyangiaceae</taxon>
        <taxon>Sorangium</taxon>
    </lineage>
</organism>
<name>A0A150Q9I6_SORCE</name>
<dbReference type="EMBL" id="JEMA01000903">
    <property type="protein sequence ID" value="KYF64645.1"/>
    <property type="molecule type" value="Genomic_DNA"/>
</dbReference>
<evidence type="ECO:0000313" key="3">
    <source>
        <dbReference type="Proteomes" id="UP000075260"/>
    </source>
</evidence>
<gene>
    <name evidence="2" type="ORF">BE15_18625</name>
</gene>
<comment type="caution">
    <text evidence="2">The sequence shown here is derived from an EMBL/GenBank/DDBJ whole genome shotgun (WGS) entry which is preliminary data.</text>
</comment>
<feature type="compositionally biased region" description="Polar residues" evidence="1">
    <location>
        <begin position="49"/>
        <end position="65"/>
    </location>
</feature>
<reference evidence="2 3" key="1">
    <citation type="submission" date="2014-02" db="EMBL/GenBank/DDBJ databases">
        <title>The small core and large imbalanced accessory genome model reveals a collaborative survival strategy of Sorangium cellulosum strains in nature.</title>
        <authorList>
            <person name="Han K."/>
            <person name="Peng R."/>
            <person name="Blom J."/>
            <person name="Li Y.-Z."/>
        </authorList>
    </citation>
    <scope>NUCLEOTIDE SEQUENCE [LARGE SCALE GENOMIC DNA]</scope>
    <source>
        <strain evidence="2 3">So0008-312</strain>
    </source>
</reference>
<sequence length="111" mass="11596">MPSARSTSVATSSALASSPSAARTSRSLARRVSGGSIIWLPKRPCASAGNMSCTSGRPRPSTRNGRSFRLRSAASTIVTVGRSPHCRSSRISSTGCFAHSARMNSSHDSRS</sequence>
<protein>
    <submittedName>
        <fullName evidence="2">Uncharacterized protein</fullName>
    </submittedName>
</protein>
<evidence type="ECO:0000313" key="2">
    <source>
        <dbReference type="EMBL" id="KYF64645.1"/>
    </source>
</evidence>
<accession>A0A150Q9I6</accession>
<feature type="region of interest" description="Disordered" evidence="1">
    <location>
        <begin position="1"/>
        <end position="33"/>
    </location>
</feature>
<feature type="region of interest" description="Disordered" evidence="1">
    <location>
        <begin position="45"/>
        <end position="70"/>
    </location>
</feature>
<dbReference type="Proteomes" id="UP000075260">
    <property type="component" value="Unassembled WGS sequence"/>
</dbReference>
<evidence type="ECO:0000256" key="1">
    <source>
        <dbReference type="SAM" id="MobiDB-lite"/>
    </source>
</evidence>